<organism evidence="2 3">
    <name type="scientific">Mycobacterium phage Sulley</name>
    <dbReference type="NCBI Taxonomy" id="2041550"/>
    <lineage>
        <taxon>Viruses</taxon>
        <taxon>Duplodnaviria</taxon>
        <taxon>Heunggongvirae</taxon>
        <taxon>Uroviricota</taxon>
        <taxon>Caudoviricetes</taxon>
        <taxon>Weiservirinae</taxon>
        <taxon>Anayavirus</taxon>
        <taxon>Anayavirus angelica</taxon>
    </lineage>
</organism>
<evidence type="ECO:0000313" key="3">
    <source>
        <dbReference type="Proteomes" id="UP000240651"/>
    </source>
</evidence>
<reference evidence="3" key="1">
    <citation type="submission" date="2017-09" db="EMBL/GenBank/DDBJ databases">
        <authorList>
            <person name="Ehlers B."/>
            <person name="Leendertz F.H."/>
        </authorList>
    </citation>
    <scope>NUCLEOTIDE SEQUENCE [LARGE SCALE GENOMIC DNA]</scope>
</reference>
<proteinExistence type="predicted"/>
<protein>
    <submittedName>
        <fullName evidence="2">Uncharacterized protein</fullName>
    </submittedName>
</protein>
<feature type="coiled-coil region" evidence="1">
    <location>
        <begin position="79"/>
        <end position="106"/>
    </location>
</feature>
<evidence type="ECO:0000313" key="2">
    <source>
        <dbReference type="EMBL" id="ATS92807.1"/>
    </source>
</evidence>
<name>A0A2D2W3N4_9CAUD</name>
<dbReference type="EMBL" id="MF919532">
    <property type="protein sequence ID" value="ATS92807.1"/>
    <property type="molecule type" value="Genomic_DNA"/>
</dbReference>
<dbReference type="Proteomes" id="UP000240651">
    <property type="component" value="Segment"/>
</dbReference>
<gene>
    <name evidence="2" type="ORF">SEA_SULLEY_59</name>
</gene>
<accession>A0A2D2W3N4</accession>
<sequence length="110" mass="11245">MSNNNFVHVGKVTVPVGKGSIGKPRVPVVEDVEIVVGVRADLGEVVVSIDGQRNGALPSLTGPQASALAELLDLAAGSAASLSEAYQTYQATLQRAEADLEQAFAQGASV</sequence>
<keyword evidence="1" id="KW-0175">Coiled coil</keyword>
<evidence type="ECO:0000256" key="1">
    <source>
        <dbReference type="SAM" id="Coils"/>
    </source>
</evidence>